<accession>A0A3M7RAR7</accession>
<dbReference type="STRING" id="10195.A0A3M7RAR7"/>
<dbReference type="AlphaFoldDB" id="A0A3M7RAR7"/>
<dbReference type="EMBL" id="REGN01003802">
    <property type="protein sequence ID" value="RNA20703.1"/>
    <property type="molecule type" value="Genomic_DNA"/>
</dbReference>
<gene>
    <name evidence="1" type="ORF">BpHYR1_041985</name>
</gene>
<dbReference type="OrthoDB" id="269822at2759"/>
<comment type="caution">
    <text evidence="1">The sequence shown here is derived from an EMBL/GenBank/DDBJ whole genome shotgun (WGS) entry which is preliminary data.</text>
</comment>
<evidence type="ECO:0000313" key="2">
    <source>
        <dbReference type="Proteomes" id="UP000276133"/>
    </source>
</evidence>
<protein>
    <submittedName>
        <fullName evidence="1">1-phosphatidylinositol 4-5-bisphosphate phosphodiesterase epsilon-1-like</fullName>
    </submittedName>
</protein>
<proteinExistence type="predicted"/>
<sequence length="627" mass="72405">MTLLNQESEYKKSFDDSDLLYDEIDSNIVYSVASIRKHYVHGELVNVSDPYEGFIDLTCIKHIRQGCIDKQMYSQIHLIATTRYSITDFDENNIICLVYGNSFSENRSLYFIGAKQSIQIFYLGLSFLIDNLKKNSTLTPDNRVKWLKSLYLNLFYGQKNKKFRNPTPMEALLAFGGRQFNIMTLENHLNQAINNLFASSSYSNQNINHENLELELRHKNSIGTTSSQSSINKRKSSASITSFRLKNFKSSNQRKMTKSELITKKDVDVEKFIQNKSVALKSKFSKLKNFKNKSLMYDLFTRSSSASLDLHNSFDSDNLTKNRPVNSFRPPIILTLLSKPTEPSLISPLAKHQSVCSSSGVSTMRSAHSFNPYHLNAQNSFSSSSPPNGSSVANIFSNNFNFKFLTETGEAKLSSILLDTFIEFDQFVDLFKSFYVYMRKDLKDLFDRYAVKVSQNTADDIEKTWQKHRQLVKKLVYDDKSLCSEYLDDVRRINNEKTILTRNNLRDELKFFNLEQNFDKINSASGKYNALKMDYKSQLIKGNNKRLFNDLICSNSVAPYSINFCSELVLLNHFGQMQSANKKEVHEFYAINVKQLREFVANEQFEHLNDQELQSIINKHEPNAFFR</sequence>
<dbReference type="Proteomes" id="UP000276133">
    <property type="component" value="Unassembled WGS sequence"/>
</dbReference>
<evidence type="ECO:0000313" key="1">
    <source>
        <dbReference type="EMBL" id="RNA20703.1"/>
    </source>
</evidence>
<name>A0A3M7RAR7_BRAPC</name>
<organism evidence="1 2">
    <name type="scientific">Brachionus plicatilis</name>
    <name type="common">Marine rotifer</name>
    <name type="synonym">Brachionus muelleri</name>
    <dbReference type="NCBI Taxonomy" id="10195"/>
    <lineage>
        <taxon>Eukaryota</taxon>
        <taxon>Metazoa</taxon>
        <taxon>Spiralia</taxon>
        <taxon>Gnathifera</taxon>
        <taxon>Rotifera</taxon>
        <taxon>Eurotatoria</taxon>
        <taxon>Monogononta</taxon>
        <taxon>Pseudotrocha</taxon>
        <taxon>Ploima</taxon>
        <taxon>Brachionidae</taxon>
        <taxon>Brachionus</taxon>
    </lineage>
</organism>
<reference evidence="1 2" key="1">
    <citation type="journal article" date="2018" name="Sci. Rep.">
        <title>Genomic signatures of local adaptation to the degree of environmental predictability in rotifers.</title>
        <authorList>
            <person name="Franch-Gras L."/>
            <person name="Hahn C."/>
            <person name="Garcia-Roger E.M."/>
            <person name="Carmona M.J."/>
            <person name="Serra M."/>
            <person name="Gomez A."/>
        </authorList>
    </citation>
    <scope>NUCLEOTIDE SEQUENCE [LARGE SCALE GENOMIC DNA]</scope>
    <source>
        <strain evidence="1">HYR1</strain>
    </source>
</reference>
<keyword evidence="2" id="KW-1185">Reference proteome</keyword>